<comment type="subcellular location">
    <subcellularLocation>
        <location evidence="8">Cytoplasm</location>
    </subcellularLocation>
</comment>
<dbReference type="NCBIfam" id="TIGR00120">
    <property type="entry name" value="ArgJ"/>
    <property type="match status" value="1"/>
</dbReference>
<dbReference type="GO" id="GO:0005737">
    <property type="term" value="C:cytoplasm"/>
    <property type="evidence" value="ECO:0007669"/>
    <property type="project" value="UniProtKB-SubCell"/>
</dbReference>
<feature type="site" description="Involved in the stabilization of negative charge on the oxyanion by the formation of the oxyanion hole" evidence="8">
    <location>
        <position position="119"/>
    </location>
</feature>
<evidence type="ECO:0000313" key="10">
    <source>
        <dbReference type="Proteomes" id="UP000297475"/>
    </source>
</evidence>
<evidence type="ECO:0000256" key="2">
    <source>
        <dbReference type="ARBA" id="ARBA00011475"/>
    </source>
</evidence>
<dbReference type="Proteomes" id="UP000297475">
    <property type="component" value="Unassembled WGS sequence"/>
</dbReference>
<evidence type="ECO:0000256" key="1">
    <source>
        <dbReference type="ARBA" id="ARBA00006774"/>
    </source>
</evidence>
<dbReference type="EMBL" id="SRMF01000004">
    <property type="protein sequence ID" value="TGG92734.1"/>
    <property type="molecule type" value="Genomic_DNA"/>
</dbReference>
<accession>A0A4Z0WCS7</accession>
<dbReference type="FunFam" id="3.60.70.12:FF:000001">
    <property type="entry name" value="Arginine biosynthesis bifunctional protein ArgJ, chloroplastic"/>
    <property type="match status" value="1"/>
</dbReference>
<dbReference type="Pfam" id="PF01960">
    <property type="entry name" value="ArgJ"/>
    <property type="match status" value="1"/>
</dbReference>
<dbReference type="InterPro" id="IPR016117">
    <property type="entry name" value="ArgJ-like_dom_sf"/>
</dbReference>
<evidence type="ECO:0000256" key="8">
    <source>
        <dbReference type="HAMAP-Rule" id="MF_01106"/>
    </source>
</evidence>
<keyword evidence="10" id="KW-1185">Reference proteome</keyword>
<comment type="similarity">
    <text evidence="1 8">Belongs to the ArgJ family.</text>
</comment>
<dbReference type="AlphaFoldDB" id="A0A4Z0WCS7"/>
<feature type="active site" description="Nucleophile" evidence="8">
    <location>
        <position position="192"/>
    </location>
</feature>
<dbReference type="CDD" id="cd02152">
    <property type="entry name" value="OAT"/>
    <property type="match status" value="1"/>
</dbReference>
<dbReference type="GO" id="GO:0004358">
    <property type="term" value="F:L-glutamate N-acetyltransferase activity, acting on acetyl-L-ornithine as donor"/>
    <property type="evidence" value="ECO:0007669"/>
    <property type="project" value="UniProtKB-UniRule"/>
</dbReference>
<keyword evidence="3 8" id="KW-0055">Arginine biosynthesis</keyword>
<comment type="pathway">
    <text evidence="8">Amino-acid biosynthesis; L-arginine biosynthesis; L-ornithine and N-acetyl-L-glutamate from L-glutamate and N(2)-acetyl-L-ornithine (cyclic): step 1/1.</text>
</comment>
<comment type="function">
    <text evidence="8">Catalyzes two activities which are involved in the cyclic version of arginine biosynthesis: the synthesis of N-acetylglutamate from glutamate and acetyl-CoA as the acetyl donor, and of ornithine by transacetylation between N(2)-acetylornithine and glutamate.</text>
</comment>
<dbReference type="UniPathway" id="UPA00068">
    <property type="reaction ID" value="UER00106"/>
</dbReference>
<dbReference type="PANTHER" id="PTHR23100">
    <property type="entry name" value="ARGININE BIOSYNTHESIS BIFUNCTIONAL PROTEIN ARGJ"/>
    <property type="match status" value="1"/>
</dbReference>
<dbReference type="OrthoDB" id="9804242at2"/>
<dbReference type="GO" id="GO:0006526">
    <property type="term" value="P:L-arginine biosynthetic process"/>
    <property type="evidence" value="ECO:0007669"/>
    <property type="project" value="UniProtKB-UniRule"/>
</dbReference>
<dbReference type="SUPFAM" id="SSF56266">
    <property type="entry name" value="DmpA/ArgJ-like"/>
    <property type="match status" value="1"/>
</dbReference>
<keyword evidence="6 8" id="KW-0068">Autocatalytic cleavage</keyword>
<dbReference type="Gene3D" id="3.60.70.12">
    <property type="entry name" value="L-amino peptidase D-ALA esterase/amidase"/>
    <property type="match status" value="1"/>
</dbReference>
<evidence type="ECO:0000313" key="9">
    <source>
        <dbReference type="EMBL" id="TGG92734.1"/>
    </source>
</evidence>
<feature type="binding site" evidence="8">
    <location>
        <position position="277"/>
    </location>
    <ligand>
        <name>substrate</name>
    </ligand>
</feature>
<comment type="catalytic activity">
    <reaction evidence="8">
        <text>L-glutamate + acetyl-CoA = N-acetyl-L-glutamate + CoA + H(+)</text>
        <dbReference type="Rhea" id="RHEA:24292"/>
        <dbReference type="ChEBI" id="CHEBI:15378"/>
        <dbReference type="ChEBI" id="CHEBI:29985"/>
        <dbReference type="ChEBI" id="CHEBI:44337"/>
        <dbReference type="ChEBI" id="CHEBI:57287"/>
        <dbReference type="ChEBI" id="CHEBI:57288"/>
        <dbReference type="EC" id="2.3.1.1"/>
    </reaction>
</comment>
<evidence type="ECO:0000256" key="7">
    <source>
        <dbReference type="ARBA" id="ARBA00023315"/>
    </source>
</evidence>
<comment type="caution">
    <text evidence="9">The sequence shown here is derived from an EMBL/GenBank/DDBJ whole genome shotgun (WGS) entry which is preliminary data.</text>
</comment>
<gene>
    <name evidence="8 9" type="primary">argJ</name>
    <name evidence="9" type="ORF">E4656_11405</name>
</gene>
<keyword evidence="8" id="KW-0511">Multifunctional enzyme</keyword>
<feature type="chain" id="PRO_5023501841" description="Arginine biosynthesis bifunctional protein ArgJ beta chain" evidence="8">
    <location>
        <begin position="192"/>
        <end position="406"/>
    </location>
</feature>
<dbReference type="NCBIfam" id="NF003802">
    <property type="entry name" value="PRK05388.1"/>
    <property type="match status" value="1"/>
</dbReference>
<comment type="pathway">
    <text evidence="8">Amino-acid biosynthesis; L-arginine biosynthesis; N(2)-acetyl-L-ornithine from L-glutamate: step 1/4.</text>
</comment>
<dbReference type="Gene3D" id="3.10.20.340">
    <property type="entry name" value="ArgJ beta chain, C-terminal domain"/>
    <property type="match status" value="1"/>
</dbReference>
<feature type="binding site" evidence="8">
    <location>
        <position position="181"/>
    </location>
    <ligand>
        <name>substrate</name>
    </ligand>
</feature>
<evidence type="ECO:0000256" key="4">
    <source>
        <dbReference type="ARBA" id="ARBA00022605"/>
    </source>
</evidence>
<keyword evidence="5 8" id="KW-0808">Transferase</keyword>
<dbReference type="GO" id="GO:0004042">
    <property type="term" value="F:L-glutamate N-acetyltransferase activity"/>
    <property type="evidence" value="ECO:0007669"/>
    <property type="project" value="UniProtKB-UniRule"/>
</dbReference>
<dbReference type="PANTHER" id="PTHR23100:SF0">
    <property type="entry name" value="ARGININE BIOSYNTHESIS BIFUNCTIONAL PROTEIN ARGJ, MITOCHONDRIAL"/>
    <property type="match status" value="1"/>
</dbReference>
<feature type="site" description="Involved in the stabilization of negative charge on the oxyanion by the formation of the oxyanion hole" evidence="8">
    <location>
        <position position="118"/>
    </location>
</feature>
<feature type="chain" id="PRO_5023501842" description="Arginine biosynthesis bifunctional protein ArgJ alpha chain" evidence="8">
    <location>
        <begin position="1"/>
        <end position="191"/>
    </location>
</feature>
<reference evidence="9 10" key="1">
    <citation type="submission" date="2019-04" db="EMBL/GenBank/DDBJ databases">
        <title>Natronospirillum operosus gen. nov., sp. nov., a haloalkaliphilic satellite isolated from decaying biomass of laboratory culture of cyanobacterium Geitlerinema sp. and proposal of Natronospirillaceae fam. nov. and Saccharospirillaceae fam. nov.</title>
        <authorList>
            <person name="Kevbrin V."/>
            <person name="Boltyanskaya Y."/>
            <person name="Koziaeva V."/>
            <person name="Grouzdev D.S."/>
            <person name="Park M."/>
            <person name="Cho J."/>
        </authorList>
    </citation>
    <scope>NUCLEOTIDE SEQUENCE [LARGE SCALE GENOMIC DNA]</scope>
    <source>
        <strain evidence="9 10">G-116</strain>
    </source>
</reference>
<feature type="binding site" evidence="8">
    <location>
        <position position="192"/>
    </location>
    <ligand>
        <name>substrate</name>
    </ligand>
</feature>
<dbReference type="EC" id="2.3.1.35" evidence="8"/>
<dbReference type="EC" id="2.3.1.1" evidence="8"/>
<feature type="binding site" evidence="8">
    <location>
        <position position="406"/>
    </location>
    <ligand>
        <name>substrate</name>
    </ligand>
</feature>
<feature type="binding site" evidence="8">
    <location>
        <position position="401"/>
    </location>
    <ligand>
        <name>substrate</name>
    </ligand>
</feature>
<dbReference type="InterPro" id="IPR042195">
    <property type="entry name" value="ArgJ_beta_C"/>
</dbReference>
<sequence length="406" mass="42422">MAVGKGIVTDLRPVAGVSLAVGAAGIKKPDHNDLALIHLAPGSRVAGVFTRNRFCAAPVHVARAHLQAQVESARALLINTGNANAGTGEQGHADALACCATLAQALGVAPEAVLPFSTGVIGEYLPMDRIEPVLPQLAAAAGEADWYQIGEAILTTDTRPKGHSVVVHIGDQAVTITGVSKGSGMICPNMATMLGFVCTDAELEQADLEALLQDTNEQSFNRITVDGDTSTNDACIMAATGASGVALHPGSEDWNCFHNAVQEVMRELALQIVRDGEGANKMVAISVHGAASVDDALTVAYTVAHSPLVKTALSASDANWGRILAAVGRAPVASLDLDRVRIDLDDIPLVKEGGRHPDYTEEQGAALFAESQFTIHIDLGQGEVTETVWTTDLSHGYVSINADYRT</sequence>
<feature type="site" description="Cleavage; by autolysis" evidence="8">
    <location>
        <begin position="191"/>
        <end position="192"/>
    </location>
</feature>
<organism evidence="9 10">
    <name type="scientific">Natronospirillum operosum</name>
    <dbReference type="NCBI Taxonomy" id="2759953"/>
    <lineage>
        <taxon>Bacteria</taxon>
        <taxon>Pseudomonadati</taxon>
        <taxon>Pseudomonadota</taxon>
        <taxon>Gammaproteobacteria</taxon>
        <taxon>Oceanospirillales</taxon>
        <taxon>Natronospirillaceae</taxon>
        <taxon>Natronospirillum</taxon>
    </lineage>
</organism>
<comment type="subunit">
    <text evidence="2 8">Heterotetramer of two alpha and two beta chains.</text>
</comment>
<dbReference type="HAMAP" id="MF_01106">
    <property type="entry name" value="ArgJ"/>
    <property type="match status" value="1"/>
</dbReference>
<feature type="binding site" evidence="8">
    <location>
        <position position="155"/>
    </location>
    <ligand>
        <name>substrate</name>
    </ligand>
</feature>
<dbReference type="RefSeq" id="WP_135483406.1">
    <property type="nucleotide sequence ID" value="NZ_SRMF01000004.1"/>
</dbReference>
<keyword evidence="4 8" id="KW-0028">Amino-acid biosynthesis</keyword>
<keyword evidence="8" id="KW-0963">Cytoplasm</keyword>
<proteinExistence type="inferred from homology"/>
<protein>
    <recommendedName>
        <fullName evidence="8">Arginine biosynthesis bifunctional protein ArgJ</fullName>
    </recommendedName>
    <domain>
        <recommendedName>
            <fullName evidence="8">Glutamate N-acetyltransferase</fullName>
            <ecNumber evidence="8">2.3.1.35</ecNumber>
        </recommendedName>
        <alternativeName>
            <fullName evidence="8">Ornithine acetyltransferase</fullName>
            <shortName evidence="8">OATase</shortName>
        </alternativeName>
        <alternativeName>
            <fullName evidence="8">Ornithine transacetylase</fullName>
        </alternativeName>
    </domain>
    <domain>
        <recommendedName>
            <fullName evidence="8">Amino-acid acetyltransferase</fullName>
            <ecNumber evidence="8">2.3.1.1</ecNumber>
        </recommendedName>
        <alternativeName>
            <fullName evidence="8">N-acetylglutamate synthase</fullName>
            <shortName evidence="8">AGSase</shortName>
        </alternativeName>
    </domain>
    <component>
        <recommendedName>
            <fullName evidence="8">Arginine biosynthesis bifunctional protein ArgJ alpha chain</fullName>
        </recommendedName>
    </component>
    <component>
        <recommendedName>
            <fullName evidence="8">Arginine biosynthesis bifunctional protein ArgJ beta chain</fullName>
        </recommendedName>
    </component>
</protein>
<name>A0A4Z0WCS7_9GAMM</name>
<comment type="catalytic activity">
    <reaction evidence="8">
        <text>N(2)-acetyl-L-ornithine + L-glutamate = N-acetyl-L-glutamate + L-ornithine</text>
        <dbReference type="Rhea" id="RHEA:15349"/>
        <dbReference type="ChEBI" id="CHEBI:29985"/>
        <dbReference type="ChEBI" id="CHEBI:44337"/>
        <dbReference type="ChEBI" id="CHEBI:46911"/>
        <dbReference type="ChEBI" id="CHEBI:57805"/>
        <dbReference type="EC" id="2.3.1.35"/>
    </reaction>
</comment>
<dbReference type="InterPro" id="IPR002813">
    <property type="entry name" value="Arg_biosynth_ArgJ"/>
</dbReference>
<evidence type="ECO:0000256" key="6">
    <source>
        <dbReference type="ARBA" id="ARBA00022813"/>
    </source>
</evidence>
<evidence type="ECO:0000256" key="3">
    <source>
        <dbReference type="ARBA" id="ARBA00022571"/>
    </source>
</evidence>
<evidence type="ECO:0000256" key="5">
    <source>
        <dbReference type="ARBA" id="ARBA00022679"/>
    </source>
</evidence>
<dbReference type="GO" id="GO:0006592">
    <property type="term" value="P:ornithine biosynthetic process"/>
    <property type="evidence" value="ECO:0007669"/>
    <property type="project" value="TreeGrafter"/>
</dbReference>
<keyword evidence="7 8" id="KW-0012">Acyltransferase</keyword>